<feature type="domain" description="Bacterial type II secretion system protein E" evidence="2">
    <location>
        <begin position="3"/>
        <end position="278"/>
    </location>
</feature>
<dbReference type="Proteomes" id="UP001465331">
    <property type="component" value="Unassembled WGS sequence"/>
</dbReference>
<comment type="caution">
    <text evidence="3">The sequence shown here is derived from an EMBL/GenBank/DDBJ whole genome shotgun (WGS) entry which is preliminary data.</text>
</comment>
<dbReference type="InterPro" id="IPR027417">
    <property type="entry name" value="P-loop_NTPase"/>
</dbReference>
<dbReference type="PANTHER" id="PTHR30486">
    <property type="entry name" value="TWITCHING MOTILITY PROTEIN PILT"/>
    <property type="match status" value="1"/>
</dbReference>
<dbReference type="PANTHER" id="PTHR30486:SF12">
    <property type="entry name" value="TYPE IV PILUS ATPASE PILU"/>
    <property type="match status" value="1"/>
</dbReference>
<name>A0ABV2A5T8_9GAMM</name>
<evidence type="ECO:0000313" key="4">
    <source>
        <dbReference type="Proteomes" id="UP001465331"/>
    </source>
</evidence>
<keyword evidence="4" id="KW-1185">Reference proteome</keyword>
<dbReference type="Pfam" id="PF00437">
    <property type="entry name" value="T2SSE"/>
    <property type="match status" value="1"/>
</dbReference>
<dbReference type="SUPFAM" id="SSF52540">
    <property type="entry name" value="P-loop containing nucleoside triphosphate hydrolases"/>
    <property type="match status" value="1"/>
</dbReference>
<accession>A0ABV2A5T8</accession>
<comment type="similarity">
    <text evidence="1">Belongs to the GSP E family.</text>
</comment>
<sequence length="388" mass="43397">MDREQAVKLVQQLLTLMKQKGASDLFITAGFPPAIKLDGQMTPVMDKPLSAEAAAIIVRSLMNDRQIKDFEANNECNFAIAPPGIGRFRVNAFVQQNRVGGVLRTINTEIPTFEQLGLPPQLAKIVMEKRGLVLMVGATGSGKSTSLAAMVGYRNQNSRGHIITIEDPIEYVHPHQGCMITQREIGTDTHSWENALKNTLRQAPDVILIGEIRTREGMEYAVNFAETGHLVLATLHANSANQALDRIINFFPEEKREQLLMDLSLNLKAIISQRLVRREGGGRVAAMEIMINSPLIADMIFKGEVAGIKEVMARSNEQGMITFDQFLFQLFEDGVIGYDEAIRNADSQNELRLRVKLESKRARQNLMDDEVVRKMQMKEDPSANIVRR</sequence>
<evidence type="ECO:0000256" key="1">
    <source>
        <dbReference type="ARBA" id="ARBA00006611"/>
    </source>
</evidence>
<dbReference type="RefSeq" id="WP_352886553.1">
    <property type="nucleotide sequence ID" value="NZ_JBEPIJ010000001.1"/>
</dbReference>
<dbReference type="Gene3D" id="3.30.450.90">
    <property type="match status" value="1"/>
</dbReference>
<reference evidence="3 4" key="1">
    <citation type="submission" date="2024-06" db="EMBL/GenBank/DDBJ databases">
        <authorList>
            <person name="Li Z."/>
            <person name="Jiang Y."/>
        </authorList>
    </citation>
    <scope>NUCLEOTIDE SEQUENCE [LARGE SCALE GENOMIC DNA]</scope>
    <source>
        <strain evidence="3 4">HSW-8</strain>
    </source>
</reference>
<dbReference type="InterPro" id="IPR006321">
    <property type="entry name" value="PilT/PilU"/>
</dbReference>
<dbReference type="InterPro" id="IPR001482">
    <property type="entry name" value="T2SS/T4SS_dom"/>
</dbReference>
<dbReference type="NCBIfam" id="TIGR01420">
    <property type="entry name" value="pilT_fam"/>
    <property type="match status" value="1"/>
</dbReference>
<organism evidence="3 4">
    <name type="scientific">Sinimarinibacterium thermocellulolyticum</name>
    <dbReference type="NCBI Taxonomy" id="3170016"/>
    <lineage>
        <taxon>Bacteria</taxon>
        <taxon>Pseudomonadati</taxon>
        <taxon>Pseudomonadota</taxon>
        <taxon>Gammaproteobacteria</taxon>
        <taxon>Nevskiales</taxon>
        <taxon>Nevskiaceae</taxon>
        <taxon>Sinimarinibacterium</taxon>
    </lineage>
</organism>
<protein>
    <submittedName>
        <fullName evidence="3">PilT/PilU family type 4a pilus ATPase</fullName>
    </submittedName>
</protein>
<evidence type="ECO:0000313" key="3">
    <source>
        <dbReference type="EMBL" id="MES0872582.1"/>
    </source>
</evidence>
<proteinExistence type="inferred from homology"/>
<dbReference type="InterPro" id="IPR050921">
    <property type="entry name" value="T4SS_GSP_E_ATPase"/>
</dbReference>
<dbReference type="CDD" id="cd01131">
    <property type="entry name" value="PilT"/>
    <property type="match status" value="1"/>
</dbReference>
<evidence type="ECO:0000259" key="2">
    <source>
        <dbReference type="Pfam" id="PF00437"/>
    </source>
</evidence>
<dbReference type="Gene3D" id="3.40.50.300">
    <property type="entry name" value="P-loop containing nucleotide triphosphate hydrolases"/>
    <property type="match status" value="1"/>
</dbReference>
<gene>
    <name evidence="3" type="ORF">ABSH63_00955</name>
</gene>
<dbReference type="EMBL" id="JBEPIJ010000001">
    <property type="protein sequence ID" value="MES0872582.1"/>
    <property type="molecule type" value="Genomic_DNA"/>
</dbReference>